<dbReference type="InterPro" id="IPR001304">
    <property type="entry name" value="C-type_lectin-like"/>
</dbReference>
<gene>
    <name evidence="3" type="ORF">KP79_PYT26073</name>
</gene>
<protein>
    <submittedName>
        <fullName evidence="3">Perlucin-like protein</fullName>
    </submittedName>
</protein>
<proteinExistence type="predicted"/>
<dbReference type="InterPro" id="IPR016186">
    <property type="entry name" value="C-type_lectin-like/link_sf"/>
</dbReference>
<dbReference type="PROSITE" id="PS50041">
    <property type="entry name" value="C_TYPE_LECTIN_2"/>
    <property type="match status" value="1"/>
</dbReference>
<sequence>MLPKRTLLLGIGKDQVIYFTSGTDAANEDQWKWASTEQGIGFTDWYPGDPDGALGQNCLVLWGKANFEWIDASCEMTYNSICKIRIPINDTAILG</sequence>
<organism evidence="3 4">
    <name type="scientific">Mizuhopecten yessoensis</name>
    <name type="common">Japanese scallop</name>
    <name type="synonym">Patinopecten yessoensis</name>
    <dbReference type="NCBI Taxonomy" id="6573"/>
    <lineage>
        <taxon>Eukaryota</taxon>
        <taxon>Metazoa</taxon>
        <taxon>Spiralia</taxon>
        <taxon>Lophotrochozoa</taxon>
        <taxon>Mollusca</taxon>
        <taxon>Bivalvia</taxon>
        <taxon>Autobranchia</taxon>
        <taxon>Pteriomorphia</taxon>
        <taxon>Pectinida</taxon>
        <taxon>Pectinoidea</taxon>
        <taxon>Pectinidae</taxon>
        <taxon>Mizuhopecten</taxon>
    </lineage>
</organism>
<comment type="caution">
    <text evidence="3">The sequence shown here is derived from an EMBL/GenBank/DDBJ whole genome shotgun (WGS) entry which is preliminary data.</text>
</comment>
<evidence type="ECO:0000256" key="1">
    <source>
        <dbReference type="ARBA" id="ARBA00023157"/>
    </source>
</evidence>
<dbReference type="InterPro" id="IPR016187">
    <property type="entry name" value="CTDL_fold"/>
</dbReference>
<dbReference type="InterPro" id="IPR018378">
    <property type="entry name" value="C-type_lectin_CS"/>
</dbReference>
<accession>A0A210PGR9</accession>
<dbReference type="Gene3D" id="3.10.100.10">
    <property type="entry name" value="Mannose-Binding Protein A, subunit A"/>
    <property type="match status" value="1"/>
</dbReference>
<dbReference type="EMBL" id="NEDP02076713">
    <property type="protein sequence ID" value="OWF35693.1"/>
    <property type="molecule type" value="Genomic_DNA"/>
</dbReference>
<dbReference type="AlphaFoldDB" id="A0A210PGR9"/>
<feature type="domain" description="C-type lectin" evidence="2">
    <location>
        <begin position="23"/>
        <end position="83"/>
    </location>
</feature>
<keyword evidence="4" id="KW-1185">Reference proteome</keyword>
<evidence type="ECO:0000313" key="3">
    <source>
        <dbReference type="EMBL" id="OWF35693.1"/>
    </source>
</evidence>
<dbReference type="PROSITE" id="PS00615">
    <property type="entry name" value="C_TYPE_LECTIN_1"/>
    <property type="match status" value="1"/>
</dbReference>
<keyword evidence="1" id="KW-1015">Disulfide bond</keyword>
<dbReference type="SUPFAM" id="SSF56436">
    <property type="entry name" value="C-type lectin-like"/>
    <property type="match status" value="1"/>
</dbReference>
<dbReference type="Proteomes" id="UP000242188">
    <property type="component" value="Unassembled WGS sequence"/>
</dbReference>
<name>A0A210PGR9_MIZYE</name>
<reference evidence="3 4" key="1">
    <citation type="journal article" date="2017" name="Nat. Ecol. Evol.">
        <title>Scallop genome provides insights into evolution of bilaterian karyotype and development.</title>
        <authorList>
            <person name="Wang S."/>
            <person name="Zhang J."/>
            <person name="Jiao W."/>
            <person name="Li J."/>
            <person name="Xun X."/>
            <person name="Sun Y."/>
            <person name="Guo X."/>
            <person name="Huan P."/>
            <person name="Dong B."/>
            <person name="Zhang L."/>
            <person name="Hu X."/>
            <person name="Sun X."/>
            <person name="Wang J."/>
            <person name="Zhao C."/>
            <person name="Wang Y."/>
            <person name="Wang D."/>
            <person name="Huang X."/>
            <person name="Wang R."/>
            <person name="Lv J."/>
            <person name="Li Y."/>
            <person name="Zhang Z."/>
            <person name="Liu B."/>
            <person name="Lu W."/>
            <person name="Hui Y."/>
            <person name="Liang J."/>
            <person name="Zhou Z."/>
            <person name="Hou R."/>
            <person name="Li X."/>
            <person name="Liu Y."/>
            <person name="Li H."/>
            <person name="Ning X."/>
            <person name="Lin Y."/>
            <person name="Zhao L."/>
            <person name="Xing Q."/>
            <person name="Dou J."/>
            <person name="Li Y."/>
            <person name="Mao J."/>
            <person name="Guo H."/>
            <person name="Dou H."/>
            <person name="Li T."/>
            <person name="Mu C."/>
            <person name="Jiang W."/>
            <person name="Fu Q."/>
            <person name="Fu X."/>
            <person name="Miao Y."/>
            <person name="Liu J."/>
            <person name="Yu Q."/>
            <person name="Li R."/>
            <person name="Liao H."/>
            <person name="Li X."/>
            <person name="Kong Y."/>
            <person name="Jiang Z."/>
            <person name="Chourrout D."/>
            <person name="Li R."/>
            <person name="Bao Z."/>
        </authorList>
    </citation>
    <scope>NUCLEOTIDE SEQUENCE [LARGE SCALE GENOMIC DNA]</scope>
    <source>
        <strain evidence="3 4">PY_sf001</strain>
    </source>
</reference>
<dbReference type="CDD" id="cd00037">
    <property type="entry name" value="CLECT"/>
    <property type="match status" value="1"/>
</dbReference>
<evidence type="ECO:0000313" key="4">
    <source>
        <dbReference type="Proteomes" id="UP000242188"/>
    </source>
</evidence>
<evidence type="ECO:0000259" key="2">
    <source>
        <dbReference type="PROSITE" id="PS50041"/>
    </source>
</evidence>